<comment type="caution">
    <text evidence="7">The sequence shown here is derived from an EMBL/GenBank/DDBJ whole genome shotgun (WGS) entry which is preliminary data.</text>
</comment>
<evidence type="ECO:0000256" key="4">
    <source>
        <dbReference type="ARBA" id="ARBA00023136"/>
    </source>
</evidence>
<evidence type="ECO:0000259" key="6">
    <source>
        <dbReference type="PROSITE" id="PS50262"/>
    </source>
</evidence>
<dbReference type="Pfam" id="PF10321">
    <property type="entry name" value="7TM_GPCR_Srt"/>
    <property type="match status" value="1"/>
</dbReference>
<evidence type="ECO:0000313" key="8">
    <source>
        <dbReference type="Proteomes" id="UP001175271"/>
    </source>
</evidence>
<accession>A0AA39HL84</accession>
<feature type="transmembrane region" description="Helical" evidence="5">
    <location>
        <begin position="176"/>
        <end position="194"/>
    </location>
</feature>
<keyword evidence="4 5" id="KW-0472">Membrane</keyword>
<evidence type="ECO:0000256" key="1">
    <source>
        <dbReference type="ARBA" id="ARBA00004370"/>
    </source>
</evidence>
<dbReference type="Proteomes" id="UP001175271">
    <property type="component" value="Unassembled WGS sequence"/>
</dbReference>
<evidence type="ECO:0000256" key="2">
    <source>
        <dbReference type="ARBA" id="ARBA00022692"/>
    </source>
</evidence>
<evidence type="ECO:0000313" key="7">
    <source>
        <dbReference type="EMBL" id="KAK0407965.1"/>
    </source>
</evidence>
<feature type="transmembrane region" description="Helical" evidence="5">
    <location>
        <begin position="12"/>
        <end position="34"/>
    </location>
</feature>
<dbReference type="GO" id="GO:0016020">
    <property type="term" value="C:membrane"/>
    <property type="evidence" value="ECO:0007669"/>
    <property type="project" value="UniProtKB-SubCell"/>
</dbReference>
<keyword evidence="8" id="KW-1185">Reference proteome</keyword>
<keyword evidence="3 5" id="KW-1133">Transmembrane helix</keyword>
<feature type="transmembrane region" description="Helical" evidence="5">
    <location>
        <begin position="89"/>
        <end position="109"/>
    </location>
</feature>
<dbReference type="SUPFAM" id="SSF81321">
    <property type="entry name" value="Family A G protein-coupled receptor-like"/>
    <property type="match status" value="1"/>
</dbReference>
<name>A0AA39HL84_9BILA</name>
<dbReference type="PANTHER" id="PTHR22718:SF11">
    <property type="entry name" value="7TM GPCR SERPENTINE RECEPTOR CLASS X (SRX) DOMAIN-CONTAINING PROTEIN"/>
    <property type="match status" value="1"/>
</dbReference>
<feature type="transmembrane region" description="Helical" evidence="5">
    <location>
        <begin position="46"/>
        <end position="69"/>
    </location>
</feature>
<gene>
    <name evidence="7" type="ORF">QR680_003697</name>
</gene>
<feature type="transmembrane region" description="Helical" evidence="5">
    <location>
        <begin position="121"/>
        <end position="139"/>
    </location>
</feature>
<dbReference type="PROSITE" id="PS50262">
    <property type="entry name" value="G_PROTEIN_RECEP_F1_2"/>
    <property type="match status" value="1"/>
</dbReference>
<dbReference type="PANTHER" id="PTHR22718">
    <property type="entry name" value="SERPENTINE RECEPTOR, CLASS X"/>
    <property type="match status" value="1"/>
</dbReference>
<feature type="transmembrane region" description="Helical" evidence="5">
    <location>
        <begin position="214"/>
        <end position="235"/>
    </location>
</feature>
<dbReference type="InterPro" id="IPR019425">
    <property type="entry name" value="7TM_GPCR_serpentine_rcpt_Srt"/>
</dbReference>
<sequence>MPVSLYSIVAGVSYLILSSSLLTLNALLLMALFVHKEYKSTTYRAIKTLCFSCVLQLLPMSVGGVMTAAQDNFNFYLDRVLGILVESSWFLYLGISLTLAVDRLLIFVCPSLFQQSTVTNAMMILSWLLFLIVAILMSLPDFGYSYNHNGIYYMWLFYDEKNGSQKFAQIEPFFDVSMFAVIFVIYVIVCWHLVKLRKLSSSQSTSYKVEIRIFLPAAITLLYELLFVVTCFWMPMDFVDPTVALVIFNTVILMMRPKQTTVTVSIIPLK</sequence>
<evidence type="ECO:0000256" key="3">
    <source>
        <dbReference type="ARBA" id="ARBA00022989"/>
    </source>
</evidence>
<feature type="domain" description="G-protein coupled receptors family 1 profile" evidence="6">
    <location>
        <begin position="24"/>
        <end position="270"/>
    </location>
</feature>
<organism evidence="7 8">
    <name type="scientific">Steinernema hermaphroditum</name>
    <dbReference type="NCBI Taxonomy" id="289476"/>
    <lineage>
        <taxon>Eukaryota</taxon>
        <taxon>Metazoa</taxon>
        <taxon>Ecdysozoa</taxon>
        <taxon>Nematoda</taxon>
        <taxon>Chromadorea</taxon>
        <taxon>Rhabditida</taxon>
        <taxon>Tylenchina</taxon>
        <taxon>Panagrolaimomorpha</taxon>
        <taxon>Strongyloidoidea</taxon>
        <taxon>Steinernematidae</taxon>
        <taxon>Steinernema</taxon>
    </lineage>
</organism>
<dbReference type="EMBL" id="JAUCMV010000003">
    <property type="protein sequence ID" value="KAK0407965.1"/>
    <property type="molecule type" value="Genomic_DNA"/>
</dbReference>
<evidence type="ECO:0000256" key="5">
    <source>
        <dbReference type="SAM" id="Phobius"/>
    </source>
</evidence>
<reference evidence="7" key="1">
    <citation type="submission" date="2023-06" db="EMBL/GenBank/DDBJ databases">
        <title>Genomic analysis of the entomopathogenic nematode Steinernema hermaphroditum.</title>
        <authorList>
            <person name="Schwarz E.M."/>
            <person name="Heppert J.K."/>
            <person name="Baniya A."/>
            <person name="Schwartz H.T."/>
            <person name="Tan C.-H."/>
            <person name="Antoshechkin I."/>
            <person name="Sternberg P.W."/>
            <person name="Goodrich-Blair H."/>
            <person name="Dillman A.R."/>
        </authorList>
    </citation>
    <scope>NUCLEOTIDE SEQUENCE</scope>
    <source>
        <strain evidence="7">PS9179</strain>
        <tissue evidence="7">Whole animal</tissue>
    </source>
</reference>
<dbReference type="Gene3D" id="1.20.1070.10">
    <property type="entry name" value="Rhodopsin 7-helix transmembrane proteins"/>
    <property type="match status" value="1"/>
</dbReference>
<dbReference type="AlphaFoldDB" id="A0AA39HL84"/>
<proteinExistence type="predicted"/>
<comment type="subcellular location">
    <subcellularLocation>
        <location evidence="1">Membrane</location>
    </subcellularLocation>
</comment>
<protein>
    <recommendedName>
        <fullName evidence="6">G-protein coupled receptors family 1 profile domain-containing protein</fullName>
    </recommendedName>
</protein>
<keyword evidence="2 5" id="KW-0812">Transmembrane</keyword>
<dbReference type="InterPro" id="IPR017452">
    <property type="entry name" value="GPCR_Rhodpsn_7TM"/>
</dbReference>